<gene>
    <name evidence="1" type="ORF">CEE55_22360</name>
</gene>
<evidence type="ECO:0000313" key="2">
    <source>
        <dbReference type="Proteomes" id="UP000197904"/>
    </source>
</evidence>
<dbReference type="EMBL" id="NIXP01000157">
    <property type="protein sequence ID" value="OWR25629.1"/>
    <property type="molecule type" value="Genomic_DNA"/>
</dbReference>
<accession>A0A246KQN4</accession>
<reference evidence="1 2" key="1">
    <citation type="submission" date="2017-06" db="EMBL/GenBank/DDBJ databases">
        <authorList>
            <person name="Kim H.J."/>
            <person name="Triplett B.A."/>
        </authorList>
    </citation>
    <scope>NUCLEOTIDE SEQUENCE [LARGE SCALE GENOMIC DNA]</scope>
    <source>
        <strain evidence="1 2">S18795</strain>
    </source>
</reference>
<organism evidence="1 2">
    <name type="scientific">Stenotrophomonas pavanii</name>
    <dbReference type="NCBI Taxonomy" id="487698"/>
    <lineage>
        <taxon>Bacteria</taxon>
        <taxon>Pseudomonadati</taxon>
        <taxon>Pseudomonadota</taxon>
        <taxon>Gammaproteobacteria</taxon>
        <taxon>Lysobacterales</taxon>
        <taxon>Lysobacteraceae</taxon>
        <taxon>Stenotrophomonas</taxon>
    </lineage>
</organism>
<comment type="caution">
    <text evidence="1">The sequence shown here is derived from an EMBL/GenBank/DDBJ whole genome shotgun (WGS) entry which is preliminary data.</text>
</comment>
<name>A0A246KQN4_9GAMM</name>
<proteinExistence type="predicted"/>
<dbReference type="Proteomes" id="UP000197904">
    <property type="component" value="Unassembled WGS sequence"/>
</dbReference>
<evidence type="ECO:0000313" key="1">
    <source>
        <dbReference type="EMBL" id="OWR25629.1"/>
    </source>
</evidence>
<dbReference type="RefSeq" id="WP_088476405.1">
    <property type="nucleotide sequence ID" value="NZ_NIXP01000157.1"/>
</dbReference>
<sequence>MSALQIPPSLDRGVFGWDAVKLADAYPSAALAAAIYEIHADPAAANPEHAAGRSIEIYTKAAKKRTGALGWAIFYQKQAASRAKAGAA</sequence>
<dbReference type="AlphaFoldDB" id="A0A246KQN4"/>
<protein>
    <submittedName>
        <fullName evidence="1">Uncharacterized protein</fullName>
    </submittedName>
</protein>